<reference evidence="1 2" key="1">
    <citation type="submission" date="2016-12" db="EMBL/GenBank/DDBJ databases">
        <title>The genome of dimorphic prosthecate Glycocaulis alkaliphilus 6b-8t, isolated from crude oil dictates its adaptability in petroleum environments.</title>
        <authorList>
            <person name="Wu X.-L."/>
            <person name="Geng S."/>
        </authorList>
    </citation>
    <scope>NUCLEOTIDE SEQUENCE [LARGE SCALE GENOMIC DNA]</scope>
    <source>
        <strain evidence="1 2">6B-8</strain>
    </source>
</reference>
<evidence type="ECO:0000313" key="1">
    <source>
        <dbReference type="EMBL" id="AZU03607.1"/>
    </source>
</evidence>
<protein>
    <submittedName>
        <fullName evidence="1">Uncharacterized protein</fullName>
    </submittedName>
</protein>
<dbReference type="AlphaFoldDB" id="A0A3T0E8Q7"/>
<accession>A0A3T0E8Q7</accession>
<dbReference type="OrthoDB" id="5482258at2"/>
<dbReference type="Proteomes" id="UP000286954">
    <property type="component" value="Chromosome"/>
</dbReference>
<organism evidence="1 2">
    <name type="scientific">Glycocaulis alkaliphilus</name>
    <dbReference type="NCBI Taxonomy" id="1434191"/>
    <lineage>
        <taxon>Bacteria</taxon>
        <taxon>Pseudomonadati</taxon>
        <taxon>Pseudomonadota</taxon>
        <taxon>Alphaproteobacteria</taxon>
        <taxon>Maricaulales</taxon>
        <taxon>Maricaulaceae</taxon>
        <taxon>Glycocaulis</taxon>
    </lineage>
</organism>
<dbReference type="KEGG" id="gak:X907_1069"/>
<dbReference type="RefSeq" id="WP_127565972.1">
    <property type="nucleotide sequence ID" value="NZ_BMFB01000005.1"/>
</dbReference>
<sequence length="787" mass="83019">MQARSTVILAIISSAVLAGAGQARADEQERADIFRSVIEQTDAAAERISALRPLVDEGGFDISSVVEGFDFDGDELARFVAEGVRYEPYAGLLRGAQATLSARAGNAIDQSLLLMSLLEMAGYDAQLLRAGGASGDLADLLADAAMRPRQAAPAIADVSRLEATLANALGSRAGDVPVSEIARALSGTAPSRLDETVTGAAGRLGGLVSREGTGIDSQDYYWVRYRLGAGMSWTETHPALAGASPQGLEPDEVLTGSAPDDMLHFVEIAMEAEILKNGRLRREPLMSPWRQPVAALFDTPVSVGLFGEIDQDSESQAGTLFMPSLNDDTPPGAMAVTLRGATLDSGIMGLDSQGMSGVFSALGDTLQDAGDLVGGRDEDRPSRALTGIVLEVRWVKPSGETRREERWLIDRLANRHADGEEPRLDLDFTLRELAHRMNFRRDVIISAGGGHEAHRLAAALDAEALRLRHGAHVLAATDPDTGELRMSEAQPLNQTHLPFLLSLQSVMDQDVASVPDHHVFRDGPLVLSVHRYRDAGTDQGIAYIDILMNPWAGVVREDGALRHWPEGALARGILDTRVELAFGSDDETGDYFSALANAGELVVVTQASDLADLPRDARMAAEADIEEGFALAMLPGTNGAGRPQWWRVRGDGSEVLGRNALGGQSTTEYIVTYASGAWALYSYASDTKACVDGYDAGSGLGCCLMYAVVYNGGSAAIGAGASAGVRAAGARTAGVATRDVAGAVTNLGALELITALSVELGLYSAAEAGRALAPDLTRNGMCGEPSR</sequence>
<dbReference type="EMBL" id="CP018911">
    <property type="protein sequence ID" value="AZU03607.1"/>
    <property type="molecule type" value="Genomic_DNA"/>
</dbReference>
<evidence type="ECO:0000313" key="2">
    <source>
        <dbReference type="Proteomes" id="UP000286954"/>
    </source>
</evidence>
<proteinExistence type="predicted"/>
<keyword evidence="2" id="KW-1185">Reference proteome</keyword>
<name>A0A3T0E8Q7_9PROT</name>
<gene>
    <name evidence="1" type="ORF">X907_1069</name>
</gene>